<dbReference type="EMBL" id="CM056742">
    <property type="protein sequence ID" value="KAJ8675667.1"/>
    <property type="molecule type" value="Genomic_DNA"/>
</dbReference>
<protein>
    <submittedName>
        <fullName evidence="1">Uncharacterized protein</fullName>
    </submittedName>
</protein>
<organism evidence="1 2">
    <name type="scientific">Eretmocerus hayati</name>
    <dbReference type="NCBI Taxonomy" id="131215"/>
    <lineage>
        <taxon>Eukaryota</taxon>
        <taxon>Metazoa</taxon>
        <taxon>Ecdysozoa</taxon>
        <taxon>Arthropoda</taxon>
        <taxon>Hexapoda</taxon>
        <taxon>Insecta</taxon>
        <taxon>Pterygota</taxon>
        <taxon>Neoptera</taxon>
        <taxon>Endopterygota</taxon>
        <taxon>Hymenoptera</taxon>
        <taxon>Apocrita</taxon>
        <taxon>Proctotrupomorpha</taxon>
        <taxon>Chalcidoidea</taxon>
        <taxon>Aphelinidae</taxon>
        <taxon>Aphelininae</taxon>
        <taxon>Eretmocerus</taxon>
    </lineage>
</organism>
<evidence type="ECO:0000313" key="2">
    <source>
        <dbReference type="Proteomes" id="UP001239111"/>
    </source>
</evidence>
<reference evidence="1" key="1">
    <citation type="submission" date="2023-04" db="EMBL/GenBank/DDBJ databases">
        <title>A chromosome-level genome assembly of the parasitoid wasp Eretmocerus hayati.</title>
        <authorList>
            <person name="Zhong Y."/>
            <person name="Liu S."/>
            <person name="Liu Y."/>
        </authorList>
    </citation>
    <scope>NUCLEOTIDE SEQUENCE</scope>
    <source>
        <strain evidence="1">ZJU_SS_LIU_2023</strain>
    </source>
</reference>
<comment type="caution">
    <text evidence="1">The sequence shown here is derived from an EMBL/GenBank/DDBJ whole genome shotgun (WGS) entry which is preliminary data.</text>
</comment>
<dbReference type="Proteomes" id="UP001239111">
    <property type="component" value="Chromosome 2"/>
</dbReference>
<sequence length="529" mass="60513">MSFEQANDSGKFIAPLKWLILQDLRDVTFNDCSHYCLPDYFQNMAWYPDSDVTIGQRIDKDTFRILSAYRSSSLLDLIIENRGSWRKLKGLDILDTSVASRRRNNIQKTLLRSNLPVTSPDTPKHFTDGLERHVDTNSKTGYAWLHLLVESMNATLNYTISDNWGYRLKNGSYDGMTGYLHRKEIDVSGSSLIFLHERLEAAQFIGLSYPTRLVFIFREPPLSFENNLYILPFSRSLWMATGILLALILVALILSTKWDWRSERIKSSKKPNVSDNMLIVVGAFAQQGFGLQPRSIPSYVILLVLLASAVNLYTSYSANIAALLRSTSDSIQGLKDLLDSPFECGSEDIVYSRRIFKVHTDPVRRAIFDQKVETKSGKSNWLPSKEGIERLRHGSFAFNMEAGPAYKIIQDTFEEHEKCGLHEIRSLGTFRPTFAITKQSPYGEIFRVNAMKIEERGLKMREMARLYTQKPVCSGSSNSFVSVGIRECHFPIYIVMCGSMLSIWFLLMEIIWKRSFRTNQEAIVDDMPE</sequence>
<gene>
    <name evidence="1" type="ORF">QAD02_011453</name>
</gene>
<evidence type="ECO:0000313" key="1">
    <source>
        <dbReference type="EMBL" id="KAJ8675667.1"/>
    </source>
</evidence>
<keyword evidence="2" id="KW-1185">Reference proteome</keyword>
<name>A0ACC2NX25_9HYME</name>
<accession>A0ACC2NX25</accession>
<proteinExistence type="predicted"/>